<dbReference type="eggNOG" id="COG0457">
    <property type="taxonomic scope" value="Bacteria"/>
</dbReference>
<dbReference type="STRING" id="311403.Arad_7013"/>
<evidence type="ECO:0000256" key="4">
    <source>
        <dbReference type="ARBA" id="ARBA00022803"/>
    </source>
</evidence>
<evidence type="ECO:0000259" key="5">
    <source>
        <dbReference type="Pfam" id="PF13844"/>
    </source>
</evidence>
<keyword evidence="2 6" id="KW-0808">Transferase</keyword>
<sequence>MAATPAVKSWDVSMVTNEASALTPVPSVAGILELARTQRLSFTDLFQFAEGRSAAGQKLEAAEVYKVWIAFNEGHPFLHLVYFNYSVTLRQLGDVAGSIHALRACLKLDPRFGPAHINLGRALEDSGIATQAILQWRSFVELTADSTADRLAHRLLALQHIGRVMENAGLLEDAETTLWQAMELRPDKTEAGQHWSALRQRQCKWPTLVSSDHVSIRHLLDAMSPLTLACFSDDPLFQLAKAYRYNKSFVGRPDTSGFTRKTPKQKTGTDQRLRVGYVSSDLRDHAVGFALREVLELHDKRSVEIYAYYCGDPVQGDATQARMKAVVDCWRDIGVLNDADAARQIADDDIDILVDVNGYTKHARTKIFAYRPAPVVVNFCGYPGTMGSPFHHYIIADEHIIPPENEIYFSEKVLRIACNQPIDRKRVIAERPSRAEAGLPEDVFVYACFNGMQKITQETFAHWMKILAGTTGSVLWLLTGGDDVDKRLLQLAENAGVAPERLIFAPKAPNAKHLARIAVADLFLDTFPYGAHSTAGDALTMGLPVLTFPGKSFAARFCHSIVAAAGVPELICSNPEDYIERAIGFANNPRSLREIRESLQAKRETSALRDIPALARRLEELFWQMQAECERGETPVPDLSNLDIYYDIGVDLVQDNIAFSDDRAYRQAYRDKLVEWHDYAPVPHDRRLWTEEAAVSTPHAAGKS</sequence>
<dbReference type="EMBL" id="CP000629">
    <property type="protein sequence ID" value="ACM28603.1"/>
    <property type="molecule type" value="Genomic_DNA"/>
</dbReference>
<name>B9JLA4_RHIR8</name>
<dbReference type="SUPFAM" id="SSF53756">
    <property type="entry name" value="UDP-Glycosyltransferase/glycogen phosphorylase"/>
    <property type="match status" value="1"/>
</dbReference>
<keyword evidence="3" id="KW-0677">Repeat</keyword>
<feature type="domain" description="O-GlcNAc transferase C-terminal" evidence="5">
    <location>
        <begin position="262"/>
        <end position="413"/>
    </location>
</feature>
<dbReference type="PANTHER" id="PTHR44998">
    <property type="match status" value="1"/>
</dbReference>
<reference evidence="6 7" key="1">
    <citation type="journal article" date="2009" name="J. Bacteriol.">
        <title>Genome sequences of three Agrobacterium biovars help elucidate the evolution of multichromosome genomes in bacteria.</title>
        <authorList>
            <person name="Slater S.C."/>
            <person name="Goldman B.S."/>
            <person name="Goodner B."/>
            <person name="Setubal J.C."/>
            <person name="Farrand S.K."/>
            <person name="Nester E.W."/>
            <person name="Burr T.J."/>
            <person name="Banta L."/>
            <person name="Dickerman A.W."/>
            <person name="Paulsen I."/>
            <person name="Otten L."/>
            <person name="Suen G."/>
            <person name="Welch R."/>
            <person name="Almeida N.F."/>
            <person name="Arnold F."/>
            <person name="Burton O.T."/>
            <person name="Du Z."/>
            <person name="Ewing A."/>
            <person name="Godsy E."/>
            <person name="Heisel S."/>
            <person name="Houmiel K.L."/>
            <person name="Jhaveri J."/>
            <person name="Lu J."/>
            <person name="Miller N.M."/>
            <person name="Norton S."/>
            <person name="Chen Q."/>
            <person name="Phoolcharoen W."/>
            <person name="Ohlin V."/>
            <person name="Ondrusek D."/>
            <person name="Pride N."/>
            <person name="Stricklin S.L."/>
            <person name="Sun J."/>
            <person name="Wheeler C."/>
            <person name="Wilson L."/>
            <person name="Zhu H."/>
            <person name="Wood D.W."/>
        </authorList>
    </citation>
    <scope>NUCLEOTIDE SEQUENCE [LARGE SCALE GENOMIC DNA]</scope>
    <source>
        <strain evidence="7">K84 / ATCC BAA-868</strain>
    </source>
</reference>
<protein>
    <submittedName>
        <fullName evidence="6">Glycosyltransferase TPR domain protein</fullName>
    </submittedName>
</protein>
<feature type="domain" description="O-GlcNAc transferase C-terminal" evidence="5">
    <location>
        <begin position="433"/>
        <end position="613"/>
    </location>
</feature>
<dbReference type="HOGENOM" id="CLU_001721_5_0_5"/>
<dbReference type="GO" id="GO:0016740">
    <property type="term" value="F:transferase activity"/>
    <property type="evidence" value="ECO:0007669"/>
    <property type="project" value="UniProtKB-KW"/>
</dbReference>
<dbReference type="PANTHER" id="PTHR44998:SF1">
    <property type="entry name" value="UDP-N-ACETYLGLUCOSAMINE--PEPTIDE N-ACETYLGLUCOSAMINYLTRANSFERASE 110 KDA SUBUNIT"/>
    <property type="match status" value="1"/>
</dbReference>
<dbReference type="InterPro" id="IPR011990">
    <property type="entry name" value="TPR-like_helical_dom_sf"/>
</dbReference>
<dbReference type="Gene3D" id="3.40.50.2000">
    <property type="entry name" value="Glycogen Phosphorylase B"/>
    <property type="match status" value="1"/>
</dbReference>
<accession>B9JLA4</accession>
<dbReference type="KEGG" id="ara:Arad_7013"/>
<evidence type="ECO:0000256" key="1">
    <source>
        <dbReference type="ARBA" id="ARBA00004922"/>
    </source>
</evidence>
<dbReference type="InterPro" id="IPR029489">
    <property type="entry name" value="OGT/SEC/SPY_C"/>
</dbReference>
<evidence type="ECO:0000313" key="6">
    <source>
        <dbReference type="EMBL" id="ACM28603.1"/>
    </source>
</evidence>
<dbReference type="eggNOG" id="COG3914">
    <property type="taxonomic scope" value="Bacteria"/>
</dbReference>
<organism evidence="6 7">
    <name type="scientific">Rhizobium rhizogenes (strain K84 / ATCC BAA-868)</name>
    <name type="common">Agrobacterium radiobacter</name>
    <dbReference type="NCBI Taxonomy" id="311403"/>
    <lineage>
        <taxon>Bacteria</taxon>
        <taxon>Pseudomonadati</taxon>
        <taxon>Pseudomonadota</taxon>
        <taxon>Alphaproteobacteria</taxon>
        <taxon>Hyphomicrobiales</taxon>
        <taxon>Rhizobiaceae</taxon>
        <taxon>Rhizobium/Agrobacterium group</taxon>
        <taxon>Rhizobium</taxon>
    </lineage>
</organism>
<dbReference type="CAZy" id="GT41">
    <property type="family name" value="Glycosyltransferase Family 41"/>
</dbReference>
<evidence type="ECO:0000256" key="2">
    <source>
        <dbReference type="ARBA" id="ARBA00022679"/>
    </source>
</evidence>
<dbReference type="Proteomes" id="UP000001600">
    <property type="component" value="Chromosome 2"/>
</dbReference>
<dbReference type="Gene3D" id="3.40.50.11380">
    <property type="match status" value="1"/>
</dbReference>
<keyword evidence="4" id="KW-0802">TPR repeat</keyword>
<dbReference type="Pfam" id="PF13844">
    <property type="entry name" value="Glyco_transf_41"/>
    <property type="match status" value="2"/>
</dbReference>
<comment type="pathway">
    <text evidence="1">Protein modification; protein glycosylation.</text>
</comment>
<dbReference type="Gene3D" id="1.25.40.10">
    <property type="entry name" value="Tetratricopeptide repeat domain"/>
    <property type="match status" value="2"/>
</dbReference>
<evidence type="ECO:0000256" key="3">
    <source>
        <dbReference type="ARBA" id="ARBA00022737"/>
    </source>
</evidence>
<proteinExistence type="predicted"/>
<dbReference type="SUPFAM" id="SSF48452">
    <property type="entry name" value="TPR-like"/>
    <property type="match status" value="1"/>
</dbReference>
<dbReference type="AlphaFoldDB" id="B9JLA4"/>
<gene>
    <name evidence="6" type="ordered locus">Arad_7013</name>
</gene>
<evidence type="ECO:0000313" key="7">
    <source>
        <dbReference type="Proteomes" id="UP000001600"/>
    </source>
</evidence>